<evidence type="ECO:0000256" key="3">
    <source>
        <dbReference type="ARBA" id="ARBA00022833"/>
    </source>
</evidence>
<dbReference type="PANTHER" id="PTHR33823">
    <property type="entry name" value="RNA POLYMERASE-BINDING TRANSCRIPTION FACTOR DKSA-RELATED"/>
    <property type="match status" value="1"/>
</dbReference>
<gene>
    <name evidence="6" type="ORF">COV33_00540</name>
</gene>
<dbReference type="PROSITE" id="PS51128">
    <property type="entry name" value="ZF_DKSA_2"/>
    <property type="match status" value="1"/>
</dbReference>
<comment type="caution">
    <text evidence="6">The sequence shown here is derived from an EMBL/GenBank/DDBJ whole genome shotgun (WGS) entry which is preliminary data.</text>
</comment>
<dbReference type="AlphaFoldDB" id="A0A2H0R1B9"/>
<evidence type="ECO:0000259" key="5">
    <source>
        <dbReference type="Pfam" id="PF01258"/>
    </source>
</evidence>
<keyword evidence="2" id="KW-0863">Zinc-finger</keyword>
<feature type="domain" description="Zinc finger DksA/TraR C4-type" evidence="5">
    <location>
        <begin position="46"/>
        <end position="72"/>
    </location>
</feature>
<evidence type="ECO:0000256" key="1">
    <source>
        <dbReference type="ARBA" id="ARBA00022723"/>
    </source>
</evidence>
<dbReference type="GO" id="GO:0008270">
    <property type="term" value="F:zinc ion binding"/>
    <property type="evidence" value="ECO:0007669"/>
    <property type="project" value="UniProtKB-KW"/>
</dbReference>
<reference evidence="6 7" key="1">
    <citation type="submission" date="2017-09" db="EMBL/GenBank/DDBJ databases">
        <title>Depth-based differentiation of microbial function through sediment-hosted aquifers and enrichment of novel symbionts in the deep terrestrial subsurface.</title>
        <authorList>
            <person name="Probst A.J."/>
            <person name="Ladd B."/>
            <person name="Jarett J.K."/>
            <person name="Geller-Mcgrath D.E."/>
            <person name="Sieber C.M."/>
            <person name="Emerson J.B."/>
            <person name="Anantharaman K."/>
            <person name="Thomas B.C."/>
            <person name="Malmstrom R."/>
            <person name="Stieglmeier M."/>
            <person name="Klingl A."/>
            <person name="Woyke T."/>
            <person name="Ryan C.M."/>
            <person name="Banfield J.F."/>
        </authorList>
    </citation>
    <scope>NUCLEOTIDE SEQUENCE [LARGE SCALE GENOMIC DNA]</scope>
    <source>
        <strain evidence="6">CG10_big_fil_rev_8_21_14_0_10_34_34</strain>
    </source>
</reference>
<protein>
    <recommendedName>
        <fullName evidence="5">Zinc finger DksA/TraR C4-type domain-containing protein</fullName>
    </recommendedName>
</protein>
<proteinExistence type="predicted"/>
<name>A0A2H0R1B9_9BACT</name>
<dbReference type="PANTHER" id="PTHR33823:SF4">
    <property type="entry name" value="GENERAL STRESS PROTEIN 16O"/>
    <property type="match status" value="1"/>
</dbReference>
<dbReference type="Gene3D" id="1.20.120.910">
    <property type="entry name" value="DksA, coiled-coil domain"/>
    <property type="match status" value="1"/>
</dbReference>
<feature type="zinc finger region" description="dksA C4-type" evidence="4">
    <location>
        <begin position="50"/>
        <end position="74"/>
    </location>
</feature>
<evidence type="ECO:0000313" key="6">
    <source>
        <dbReference type="EMBL" id="PIR40297.1"/>
    </source>
</evidence>
<accession>A0A2H0R1B9</accession>
<organism evidence="6 7">
    <name type="scientific">Candidatus Zambryskibacteria bacterium CG10_big_fil_rev_8_21_14_0_10_34_34</name>
    <dbReference type="NCBI Taxonomy" id="1975114"/>
    <lineage>
        <taxon>Bacteria</taxon>
        <taxon>Candidatus Zambryskiibacteriota</taxon>
    </lineage>
</organism>
<evidence type="ECO:0000256" key="4">
    <source>
        <dbReference type="PROSITE-ProRule" id="PRU00510"/>
    </source>
</evidence>
<sequence length="77" mass="8609">MNVDSADSNEVADNIEEFESNTAVLKELEIRYNDVKDALTKIEKNEYGMCEVSGEEIEEERLIANPAARTCKAHMGS</sequence>
<dbReference type="EMBL" id="PCXM01000012">
    <property type="protein sequence ID" value="PIR40297.1"/>
    <property type="molecule type" value="Genomic_DNA"/>
</dbReference>
<evidence type="ECO:0000256" key="2">
    <source>
        <dbReference type="ARBA" id="ARBA00022771"/>
    </source>
</evidence>
<evidence type="ECO:0000313" key="7">
    <source>
        <dbReference type="Proteomes" id="UP000230828"/>
    </source>
</evidence>
<dbReference type="Pfam" id="PF01258">
    <property type="entry name" value="zf-dskA_traR"/>
    <property type="match status" value="1"/>
</dbReference>
<keyword evidence="1" id="KW-0479">Metal-binding</keyword>
<dbReference type="Proteomes" id="UP000230828">
    <property type="component" value="Unassembled WGS sequence"/>
</dbReference>
<dbReference type="SUPFAM" id="SSF57716">
    <property type="entry name" value="Glucocorticoid receptor-like (DNA-binding domain)"/>
    <property type="match status" value="1"/>
</dbReference>
<dbReference type="InterPro" id="IPR000962">
    <property type="entry name" value="Znf_DskA_TraR"/>
</dbReference>
<keyword evidence="3" id="KW-0862">Zinc</keyword>